<dbReference type="Gene3D" id="2.60.120.280">
    <property type="entry name" value="Regulatory protein AraC"/>
    <property type="match status" value="1"/>
</dbReference>
<protein>
    <submittedName>
        <fullName evidence="5">AraC family transcriptional regulator</fullName>
    </submittedName>
</protein>
<keyword evidence="6" id="KW-1185">Reference proteome</keyword>
<dbReference type="SMART" id="SM00342">
    <property type="entry name" value="HTH_ARAC"/>
    <property type="match status" value="1"/>
</dbReference>
<dbReference type="PROSITE" id="PS00041">
    <property type="entry name" value="HTH_ARAC_FAMILY_1"/>
    <property type="match status" value="1"/>
</dbReference>
<dbReference type="PANTHER" id="PTHR43280">
    <property type="entry name" value="ARAC-FAMILY TRANSCRIPTIONAL REGULATOR"/>
    <property type="match status" value="1"/>
</dbReference>
<proteinExistence type="predicted"/>
<dbReference type="Pfam" id="PF12833">
    <property type="entry name" value="HTH_18"/>
    <property type="match status" value="1"/>
</dbReference>
<dbReference type="Pfam" id="PF02311">
    <property type="entry name" value="AraC_binding"/>
    <property type="match status" value="1"/>
</dbReference>
<name>A0ABV3ZLM8_9BACT</name>
<evidence type="ECO:0000256" key="3">
    <source>
        <dbReference type="ARBA" id="ARBA00023163"/>
    </source>
</evidence>
<dbReference type="Proteomes" id="UP001560573">
    <property type="component" value="Unassembled WGS sequence"/>
</dbReference>
<evidence type="ECO:0000256" key="1">
    <source>
        <dbReference type="ARBA" id="ARBA00023015"/>
    </source>
</evidence>
<keyword evidence="1" id="KW-0805">Transcription regulation</keyword>
<keyword evidence="3" id="KW-0804">Transcription</keyword>
<dbReference type="PROSITE" id="PS01124">
    <property type="entry name" value="HTH_ARAC_FAMILY_2"/>
    <property type="match status" value="1"/>
</dbReference>
<dbReference type="RefSeq" id="WP_369332206.1">
    <property type="nucleotide sequence ID" value="NZ_JAULBC010000010.1"/>
</dbReference>
<dbReference type="InterPro" id="IPR018060">
    <property type="entry name" value="HTH_AraC"/>
</dbReference>
<dbReference type="Gene3D" id="1.10.10.60">
    <property type="entry name" value="Homeodomain-like"/>
    <property type="match status" value="2"/>
</dbReference>
<dbReference type="InterPro" id="IPR009057">
    <property type="entry name" value="Homeodomain-like_sf"/>
</dbReference>
<keyword evidence="2" id="KW-0238">DNA-binding</keyword>
<organism evidence="5 6">
    <name type="scientific">Danxiaibacter flavus</name>
    <dbReference type="NCBI Taxonomy" id="3049108"/>
    <lineage>
        <taxon>Bacteria</taxon>
        <taxon>Pseudomonadati</taxon>
        <taxon>Bacteroidota</taxon>
        <taxon>Chitinophagia</taxon>
        <taxon>Chitinophagales</taxon>
        <taxon>Chitinophagaceae</taxon>
        <taxon>Danxiaibacter</taxon>
    </lineage>
</organism>
<dbReference type="InterPro" id="IPR037923">
    <property type="entry name" value="HTH-like"/>
</dbReference>
<dbReference type="SUPFAM" id="SSF51215">
    <property type="entry name" value="Regulatory protein AraC"/>
    <property type="match status" value="1"/>
</dbReference>
<gene>
    <name evidence="5" type="ORF">QTN47_25005</name>
</gene>
<dbReference type="InterPro" id="IPR003313">
    <property type="entry name" value="AraC-bd"/>
</dbReference>
<dbReference type="PANTHER" id="PTHR43280:SF30">
    <property type="entry name" value="MMSAB OPERON REGULATORY PROTEIN"/>
    <property type="match status" value="1"/>
</dbReference>
<reference evidence="5 6" key="1">
    <citation type="submission" date="2023-07" db="EMBL/GenBank/DDBJ databases">
        <authorList>
            <person name="Lian W.-H."/>
        </authorList>
    </citation>
    <scope>NUCLEOTIDE SEQUENCE [LARGE SCALE GENOMIC DNA]</scope>
    <source>
        <strain evidence="5 6">SYSU DXS3180</strain>
    </source>
</reference>
<accession>A0ABV3ZLM8</accession>
<dbReference type="InterPro" id="IPR018062">
    <property type="entry name" value="HTH_AraC-typ_CS"/>
</dbReference>
<evidence type="ECO:0000259" key="4">
    <source>
        <dbReference type="PROSITE" id="PS01124"/>
    </source>
</evidence>
<sequence length="297" mass="34364">MKRTALRKREGFEGQLLIVLPKKIVSDFLTKDPITRQVYITDIGYYPKAYGHYVERPAGVGQNILIYCVEGNGWVEINKKKVEIAPSQFTVIPANMSHKYGASENEPWTIYWIHFKGDVSAAIVDLIMEGSKKLRPRLSYNENRIKLFQEIYSNLENGYSDDNLRYVNMIFYHFLSSIAYEDKFNNAAKTEEDDIIANTIQLMQKKLHTVFALDDFARMANLSTSHFSAVFRKKTGYAPIEYYNHLKVQKACQYLSFSTSSVKEIAYNLGIDDPYYFSRMFTKLMGVSPSEYRNKTT</sequence>
<evidence type="ECO:0000313" key="5">
    <source>
        <dbReference type="EMBL" id="MEX6690791.1"/>
    </source>
</evidence>
<dbReference type="InterPro" id="IPR020449">
    <property type="entry name" value="Tscrpt_reg_AraC-type_HTH"/>
</dbReference>
<feature type="domain" description="HTH araC/xylS-type" evidence="4">
    <location>
        <begin position="197"/>
        <end position="295"/>
    </location>
</feature>
<comment type="caution">
    <text evidence="5">The sequence shown here is derived from an EMBL/GenBank/DDBJ whole genome shotgun (WGS) entry which is preliminary data.</text>
</comment>
<evidence type="ECO:0000256" key="2">
    <source>
        <dbReference type="ARBA" id="ARBA00023125"/>
    </source>
</evidence>
<evidence type="ECO:0000313" key="6">
    <source>
        <dbReference type="Proteomes" id="UP001560573"/>
    </source>
</evidence>
<dbReference type="SUPFAM" id="SSF46689">
    <property type="entry name" value="Homeodomain-like"/>
    <property type="match status" value="2"/>
</dbReference>
<dbReference type="EMBL" id="JAULBC010000010">
    <property type="protein sequence ID" value="MEX6690791.1"/>
    <property type="molecule type" value="Genomic_DNA"/>
</dbReference>
<dbReference type="CDD" id="cd06986">
    <property type="entry name" value="cupin_MmsR-like_N"/>
    <property type="match status" value="1"/>
</dbReference>
<dbReference type="PRINTS" id="PR00032">
    <property type="entry name" value="HTHARAC"/>
</dbReference>